<dbReference type="KEGG" id="sarm:DVA86_15395"/>
<feature type="compositionally biased region" description="Low complexity" evidence="1">
    <location>
        <begin position="34"/>
        <end position="47"/>
    </location>
</feature>
<evidence type="ECO:0000313" key="2">
    <source>
        <dbReference type="EMBL" id="AXK33838.1"/>
    </source>
</evidence>
<keyword evidence="3" id="KW-1185">Reference proteome</keyword>
<dbReference type="AlphaFoldDB" id="A0A345XQC2"/>
<feature type="region of interest" description="Disordered" evidence="1">
    <location>
        <begin position="34"/>
        <end position="53"/>
    </location>
</feature>
<evidence type="ECO:0000256" key="1">
    <source>
        <dbReference type="SAM" id="MobiDB-lite"/>
    </source>
</evidence>
<organism evidence="2 3">
    <name type="scientific">Streptomyces armeniacus</name>
    <dbReference type="NCBI Taxonomy" id="83291"/>
    <lineage>
        <taxon>Bacteria</taxon>
        <taxon>Bacillati</taxon>
        <taxon>Actinomycetota</taxon>
        <taxon>Actinomycetes</taxon>
        <taxon>Kitasatosporales</taxon>
        <taxon>Streptomycetaceae</taxon>
        <taxon>Streptomyces</taxon>
    </lineage>
</organism>
<sequence length="196" mass="20981">MSRTKHGKRTRRGLVGLAGGLLVLGSLSVTAYAGGSDPQPSPSASAQDSRHKSNAELLAACEVPPEHDPAIINTVHQVALDHQVTPKVMLAAFEAGWVESHMHNLNCGDRDSLGVFQQRPSAGWGTPEQILDPVYATTKFLEQAIPNDRNNPGFTAGQLAQSVQRSAYPERYDQSEAKARELIALAEQTAKSGSSD</sequence>
<proteinExistence type="predicted"/>
<protein>
    <recommendedName>
        <fullName evidence="4">Glucosaminidase</fullName>
    </recommendedName>
</protein>
<gene>
    <name evidence="2" type="ORF">DVA86_15395</name>
</gene>
<evidence type="ECO:0008006" key="4">
    <source>
        <dbReference type="Google" id="ProtNLM"/>
    </source>
</evidence>
<reference evidence="2 3" key="1">
    <citation type="submission" date="2018-07" db="EMBL/GenBank/DDBJ databases">
        <title>Draft genome of the type strain Streptomyces armeniacus ATCC 15676.</title>
        <authorList>
            <person name="Labana P."/>
            <person name="Gosse J.T."/>
            <person name="Boddy C.N."/>
        </authorList>
    </citation>
    <scope>NUCLEOTIDE SEQUENCE [LARGE SCALE GENOMIC DNA]</scope>
    <source>
        <strain evidence="2 3">ATCC 15676</strain>
    </source>
</reference>
<name>A0A345XQC2_9ACTN</name>
<dbReference type="EMBL" id="CP031320">
    <property type="protein sequence ID" value="AXK33838.1"/>
    <property type="molecule type" value="Genomic_DNA"/>
</dbReference>
<accession>A0A345XQC2</accession>
<evidence type="ECO:0000313" key="3">
    <source>
        <dbReference type="Proteomes" id="UP000254425"/>
    </source>
</evidence>
<dbReference type="Proteomes" id="UP000254425">
    <property type="component" value="Chromosome"/>
</dbReference>